<evidence type="ECO:0000313" key="2">
    <source>
        <dbReference type="EMBL" id="SYZ47155.1"/>
    </source>
</evidence>
<keyword evidence="1" id="KW-0472">Membrane</keyword>
<keyword evidence="2" id="KW-0496">Mitochondrion</keyword>
<sequence>MENNLRDRKRFTCVKNNVVFFSRKFLKVFFDRLYIKLIYFILRDLYCGRWSMWSILLRLAVIRFVELRWKFIICFNLQNCLWPDKSRDFFGDIRNRLYVIDQIIYYYNFFDKFVSNKFFVSSCTYLLRKLKIFFFSEENLVSVLLIDNYGLRGISVYINLLICKFFWNILKIKSSHLARFFKFTSEFLTRKNVRIIFFSWLFEFICFYCWIKSLCFYWIFGVNNLYIVFSTDGAFLILYCNFFLVLNRSIKNWFNNIKVISINRNFFVQNVYSNFDDFCLIDYGLMGLVYFYKLLGLCFRTKYVSLTNFSKEVNFYFVQFNYNFLIETWSGCVLIYYVNCLGKLRIKVRRKYN</sequence>
<accession>A0A3P3YWD1</accession>
<feature type="transmembrane region" description="Helical" evidence="1">
    <location>
        <begin position="225"/>
        <end position="246"/>
    </location>
</feature>
<geneLocation type="mitochondrion" evidence="2"/>
<proteinExistence type="predicted"/>
<keyword evidence="1" id="KW-1133">Transmembrane helix</keyword>
<keyword evidence="1" id="KW-0812">Transmembrane</keyword>
<dbReference type="EMBL" id="LS992577">
    <property type="protein sequence ID" value="SYZ47155.1"/>
    <property type="molecule type" value="Genomic_DNA"/>
</dbReference>
<protein>
    <submittedName>
        <fullName evidence="2">E5357611-dcd0-4d9a-83f4-cf0c59d9b3f0-CDS</fullName>
    </submittedName>
</protein>
<dbReference type="AlphaFoldDB" id="A0A3P3YWD1"/>
<name>A0A3P3YWD1_PLABS</name>
<feature type="transmembrane region" description="Helical" evidence="1">
    <location>
        <begin position="195"/>
        <end position="219"/>
    </location>
</feature>
<gene>
    <name evidence="2" type="ORF">PLBR_LOCUS63</name>
</gene>
<organism evidence="2">
    <name type="scientific">Plasmodiophora brassicae</name>
    <name type="common">Clubroot disease agent</name>
    <dbReference type="NCBI Taxonomy" id="37360"/>
    <lineage>
        <taxon>Eukaryota</taxon>
        <taxon>Sar</taxon>
        <taxon>Rhizaria</taxon>
        <taxon>Endomyxa</taxon>
        <taxon>Phytomyxea</taxon>
        <taxon>Plasmodiophorida</taxon>
        <taxon>Plasmodiophoridae</taxon>
        <taxon>Plasmodiophora</taxon>
    </lineage>
</organism>
<reference evidence="2" key="1">
    <citation type="submission" date="2018-05" db="EMBL/GenBank/DDBJ databases">
        <authorList>
            <person name="Fogelqvist J."/>
        </authorList>
    </citation>
    <scope>NUCLEOTIDE SEQUENCE [LARGE SCALE GENOMIC DNA]</scope>
</reference>
<evidence type="ECO:0000256" key="1">
    <source>
        <dbReference type="SAM" id="Phobius"/>
    </source>
</evidence>